<feature type="transmembrane region" description="Helical" evidence="6">
    <location>
        <begin position="227"/>
        <end position="245"/>
    </location>
</feature>
<feature type="transmembrane region" description="Helical" evidence="6">
    <location>
        <begin position="45"/>
        <end position="64"/>
    </location>
</feature>
<protein>
    <submittedName>
        <fullName evidence="8">DMT family transporter</fullName>
    </submittedName>
</protein>
<organism evidence="8 9">
    <name type="scientific">Neptunomonas phycophila</name>
    <dbReference type="NCBI Taxonomy" id="1572645"/>
    <lineage>
        <taxon>Bacteria</taxon>
        <taxon>Pseudomonadati</taxon>
        <taxon>Pseudomonadota</taxon>
        <taxon>Gammaproteobacteria</taxon>
        <taxon>Oceanospirillales</taxon>
        <taxon>Oceanospirillaceae</taxon>
        <taxon>Neptunomonas</taxon>
    </lineage>
</organism>
<dbReference type="PANTHER" id="PTHR32322">
    <property type="entry name" value="INNER MEMBRANE TRANSPORTER"/>
    <property type="match status" value="1"/>
</dbReference>
<evidence type="ECO:0000259" key="7">
    <source>
        <dbReference type="Pfam" id="PF00892"/>
    </source>
</evidence>
<evidence type="ECO:0000256" key="5">
    <source>
        <dbReference type="ARBA" id="ARBA00023136"/>
    </source>
</evidence>
<dbReference type="AlphaFoldDB" id="A0AAW7XM53"/>
<comment type="subcellular location">
    <subcellularLocation>
        <location evidence="1">Membrane</location>
        <topology evidence="1">Multi-pass membrane protein</topology>
    </subcellularLocation>
</comment>
<feature type="transmembrane region" description="Helical" evidence="6">
    <location>
        <begin position="76"/>
        <end position="98"/>
    </location>
</feature>
<evidence type="ECO:0000256" key="4">
    <source>
        <dbReference type="ARBA" id="ARBA00022989"/>
    </source>
</evidence>
<dbReference type="GO" id="GO:0016020">
    <property type="term" value="C:membrane"/>
    <property type="evidence" value="ECO:0007669"/>
    <property type="project" value="UniProtKB-SubCell"/>
</dbReference>
<feature type="transmembrane region" description="Helical" evidence="6">
    <location>
        <begin position="195"/>
        <end position="215"/>
    </location>
</feature>
<evidence type="ECO:0000256" key="1">
    <source>
        <dbReference type="ARBA" id="ARBA00004141"/>
    </source>
</evidence>
<dbReference type="Proteomes" id="UP001169862">
    <property type="component" value="Unassembled WGS sequence"/>
</dbReference>
<dbReference type="PANTHER" id="PTHR32322:SF2">
    <property type="entry name" value="EAMA DOMAIN-CONTAINING PROTEIN"/>
    <property type="match status" value="1"/>
</dbReference>
<feature type="domain" description="EamA" evidence="7">
    <location>
        <begin position="24"/>
        <end position="149"/>
    </location>
</feature>
<comment type="similarity">
    <text evidence="2">Belongs to the EamA transporter family.</text>
</comment>
<evidence type="ECO:0000256" key="6">
    <source>
        <dbReference type="SAM" id="Phobius"/>
    </source>
</evidence>
<evidence type="ECO:0000313" key="8">
    <source>
        <dbReference type="EMBL" id="MDO6454831.1"/>
    </source>
</evidence>
<feature type="transmembrane region" description="Helical" evidence="6">
    <location>
        <begin position="132"/>
        <end position="150"/>
    </location>
</feature>
<evidence type="ECO:0000256" key="2">
    <source>
        <dbReference type="ARBA" id="ARBA00007362"/>
    </source>
</evidence>
<gene>
    <name evidence="8" type="ORF">Q4490_14760</name>
</gene>
<feature type="transmembrane region" description="Helical" evidence="6">
    <location>
        <begin position="162"/>
        <end position="183"/>
    </location>
</feature>
<proteinExistence type="inferred from homology"/>
<dbReference type="InterPro" id="IPR050638">
    <property type="entry name" value="AA-Vitamin_Transporters"/>
</dbReference>
<feature type="transmembrane region" description="Helical" evidence="6">
    <location>
        <begin position="282"/>
        <end position="300"/>
    </location>
</feature>
<sequence>MPNGKKGSLQQPSQALFQSAPVLFVWLWSTGFIGAKYGLPYAEPFTLLLYRMVITLFCLGLLVWWMKPIWPEPNAIFHSAIAGLLVHGLYLGGVFYAIEGDMPAGLASLIVGLQPLVTAIAAVILLKESVSIRQWIGLGLGLVGVGLVLVEKIVKSDPLAGFPLWTIGWALVALLGISVGTVYQKRFGASVDLIPSTFIQYCSATIFFGLGAFAFETREVSWNLQLIMAMSWLVLGLSVGAILLLMQLIRKGGASQVASLFYLVPPVTALEAYILFNEKMGLLALFGGALAVTGVALVVIKRQHFQPR</sequence>
<comment type="caution">
    <text evidence="8">The sequence shown here is derived from an EMBL/GenBank/DDBJ whole genome shotgun (WGS) entry which is preliminary data.</text>
</comment>
<dbReference type="Gene3D" id="1.10.3730.20">
    <property type="match status" value="1"/>
</dbReference>
<evidence type="ECO:0000313" key="9">
    <source>
        <dbReference type="Proteomes" id="UP001169862"/>
    </source>
</evidence>
<keyword evidence="4 6" id="KW-1133">Transmembrane helix</keyword>
<accession>A0AAW7XM53</accession>
<dbReference type="InterPro" id="IPR037185">
    <property type="entry name" value="EmrE-like"/>
</dbReference>
<dbReference type="Pfam" id="PF00892">
    <property type="entry name" value="EamA"/>
    <property type="match status" value="2"/>
</dbReference>
<feature type="transmembrane region" description="Helical" evidence="6">
    <location>
        <begin position="257"/>
        <end position="276"/>
    </location>
</feature>
<keyword evidence="3 6" id="KW-0812">Transmembrane</keyword>
<feature type="domain" description="EamA" evidence="7">
    <location>
        <begin position="165"/>
        <end position="299"/>
    </location>
</feature>
<keyword evidence="5 6" id="KW-0472">Membrane</keyword>
<dbReference type="InterPro" id="IPR000620">
    <property type="entry name" value="EamA_dom"/>
</dbReference>
<feature type="transmembrane region" description="Helical" evidence="6">
    <location>
        <begin position="104"/>
        <end position="125"/>
    </location>
</feature>
<name>A0AAW7XM53_9GAMM</name>
<feature type="transmembrane region" description="Helical" evidence="6">
    <location>
        <begin position="20"/>
        <end position="39"/>
    </location>
</feature>
<evidence type="ECO:0000256" key="3">
    <source>
        <dbReference type="ARBA" id="ARBA00022692"/>
    </source>
</evidence>
<dbReference type="SUPFAM" id="SSF103481">
    <property type="entry name" value="Multidrug resistance efflux transporter EmrE"/>
    <property type="match status" value="2"/>
</dbReference>
<reference evidence="8" key="1">
    <citation type="submission" date="2023-07" db="EMBL/GenBank/DDBJ databases">
        <title>Genome content predicts the carbon catabolic preferences of heterotrophic bacteria.</title>
        <authorList>
            <person name="Gralka M."/>
        </authorList>
    </citation>
    <scope>NUCLEOTIDE SEQUENCE</scope>
    <source>
        <strain evidence="8">I2M16</strain>
    </source>
</reference>
<dbReference type="EMBL" id="JAUOPG010000010">
    <property type="protein sequence ID" value="MDO6454831.1"/>
    <property type="molecule type" value="Genomic_DNA"/>
</dbReference>